<evidence type="ECO:0000256" key="5">
    <source>
        <dbReference type="ARBA" id="ARBA00022692"/>
    </source>
</evidence>
<dbReference type="EMBL" id="JACIIX010000007">
    <property type="protein sequence ID" value="MBB6210652.1"/>
    <property type="molecule type" value="Genomic_DNA"/>
</dbReference>
<protein>
    <submittedName>
        <fullName evidence="9">Iron complex transport system permease protein</fullName>
    </submittedName>
</protein>
<dbReference type="PANTHER" id="PTHR30472:SF25">
    <property type="entry name" value="ABC TRANSPORTER PERMEASE PROTEIN MJ0876-RELATED"/>
    <property type="match status" value="1"/>
</dbReference>
<name>A0A7W9ZFQ2_NOVIT</name>
<comment type="caution">
    <text evidence="9">The sequence shown here is derived from an EMBL/GenBank/DDBJ whole genome shotgun (WGS) entry which is preliminary data.</text>
</comment>
<dbReference type="SUPFAM" id="SSF81345">
    <property type="entry name" value="ABC transporter involved in vitamin B12 uptake, BtuC"/>
    <property type="match status" value="1"/>
</dbReference>
<feature type="transmembrane region" description="Helical" evidence="8">
    <location>
        <begin position="158"/>
        <end position="180"/>
    </location>
</feature>
<gene>
    <name evidence="9" type="ORF">FHS48_002077</name>
</gene>
<keyword evidence="10" id="KW-1185">Reference proteome</keyword>
<organism evidence="9 10">
    <name type="scientific">Novispirillum itersonii</name>
    <name type="common">Aquaspirillum itersonii</name>
    <dbReference type="NCBI Taxonomy" id="189"/>
    <lineage>
        <taxon>Bacteria</taxon>
        <taxon>Pseudomonadati</taxon>
        <taxon>Pseudomonadota</taxon>
        <taxon>Alphaproteobacteria</taxon>
        <taxon>Rhodospirillales</taxon>
        <taxon>Novispirillaceae</taxon>
        <taxon>Novispirillum</taxon>
    </lineage>
</organism>
<feature type="transmembrane region" description="Helical" evidence="8">
    <location>
        <begin position="122"/>
        <end position="146"/>
    </location>
</feature>
<dbReference type="Proteomes" id="UP000544872">
    <property type="component" value="Unassembled WGS sequence"/>
</dbReference>
<dbReference type="GO" id="GO:0022857">
    <property type="term" value="F:transmembrane transporter activity"/>
    <property type="evidence" value="ECO:0007669"/>
    <property type="project" value="InterPro"/>
</dbReference>
<feature type="transmembrane region" description="Helical" evidence="8">
    <location>
        <begin position="94"/>
        <end position="116"/>
    </location>
</feature>
<feature type="transmembrane region" description="Helical" evidence="8">
    <location>
        <begin position="249"/>
        <end position="273"/>
    </location>
</feature>
<evidence type="ECO:0000256" key="7">
    <source>
        <dbReference type="ARBA" id="ARBA00023136"/>
    </source>
</evidence>
<sequence length="342" mass="35617">MTAASLAQGYRRHILGRVALLTGLLAAVGLALLTDIATGPSGIRLTDLLRAENDPALHIILWEIRLPQAVMAVLVGAALALAGAEMQTTLNNALASPFTLGLTNAATLGAACGIVFEISFPGIPALWMVPLNAFAAAVAATLLVNALARTQGAGADTIVLFGIAMVFVMNALLWLIQYVASADAVQQIVFWTMGSLSRATWEKDALVALALAVCLPLSLRQAWAMTTLRSGEDHARSFGIPVGRLRLIVLLRVSLLAAAAVSFVGTIGFIGLVGPHLARLLIGEDHRFYLPGAALAGALVMSLASTASKSIVPGLVLPVGIVTALVGIPLFMTLLLSQRRGR</sequence>
<feature type="transmembrane region" description="Helical" evidence="8">
    <location>
        <begin position="18"/>
        <end position="39"/>
    </location>
</feature>
<dbReference type="InterPro" id="IPR000522">
    <property type="entry name" value="ABC_transptr_permease_BtuC"/>
</dbReference>
<feature type="transmembrane region" description="Helical" evidence="8">
    <location>
        <begin position="59"/>
        <end position="82"/>
    </location>
</feature>
<evidence type="ECO:0000256" key="2">
    <source>
        <dbReference type="ARBA" id="ARBA00007935"/>
    </source>
</evidence>
<evidence type="ECO:0000256" key="6">
    <source>
        <dbReference type="ARBA" id="ARBA00022989"/>
    </source>
</evidence>
<keyword evidence="3" id="KW-0813">Transport</keyword>
<feature type="transmembrane region" description="Helical" evidence="8">
    <location>
        <begin position="315"/>
        <end position="336"/>
    </location>
</feature>
<proteinExistence type="inferred from homology"/>
<dbReference type="CDD" id="cd06550">
    <property type="entry name" value="TM_ABC_iron-siderophores_like"/>
    <property type="match status" value="1"/>
</dbReference>
<evidence type="ECO:0000256" key="3">
    <source>
        <dbReference type="ARBA" id="ARBA00022448"/>
    </source>
</evidence>
<feature type="transmembrane region" description="Helical" evidence="8">
    <location>
        <begin position="288"/>
        <end position="308"/>
    </location>
</feature>
<evidence type="ECO:0000256" key="8">
    <source>
        <dbReference type="SAM" id="Phobius"/>
    </source>
</evidence>
<comment type="similarity">
    <text evidence="2">Belongs to the binding-protein-dependent transport system permease family. FecCD subfamily.</text>
</comment>
<dbReference type="Gene3D" id="1.10.3470.10">
    <property type="entry name" value="ABC transporter involved in vitamin B12 uptake, BtuC"/>
    <property type="match status" value="1"/>
</dbReference>
<comment type="subcellular location">
    <subcellularLocation>
        <location evidence="1">Cell membrane</location>
        <topology evidence="1">Multi-pass membrane protein</topology>
    </subcellularLocation>
</comment>
<evidence type="ECO:0000256" key="1">
    <source>
        <dbReference type="ARBA" id="ARBA00004651"/>
    </source>
</evidence>
<dbReference type="GO" id="GO:0033214">
    <property type="term" value="P:siderophore-iron import into cell"/>
    <property type="evidence" value="ECO:0007669"/>
    <property type="project" value="TreeGrafter"/>
</dbReference>
<keyword evidence="4" id="KW-1003">Cell membrane</keyword>
<dbReference type="PANTHER" id="PTHR30472">
    <property type="entry name" value="FERRIC ENTEROBACTIN TRANSPORT SYSTEM PERMEASE PROTEIN"/>
    <property type="match status" value="1"/>
</dbReference>
<dbReference type="FunFam" id="1.10.3470.10:FF:000001">
    <property type="entry name" value="Vitamin B12 ABC transporter permease BtuC"/>
    <property type="match status" value="1"/>
</dbReference>
<dbReference type="GO" id="GO:0005886">
    <property type="term" value="C:plasma membrane"/>
    <property type="evidence" value="ECO:0007669"/>
    <property type="project" value="UniProtKB-SubCell"/>
</dbReference>
<keyword evidence="5 8" id="KW-0812">Transmembrane</keyword>
<accession>A0A7W9ZFQ2</accession>
<evidence type="ECO:0000313" key="9">
    <source>
        <dbReference type="EMBL" id="MBB6210652.1"/>
    </source>
</evidence>
<dbReference type="AlphaFoldDB" id="A0A7W9ZFQ2"/>
<keyword evidence="6 8" id="KW-1133">Transmembrane helix</keyword>
<dbReference type="InterPro" id="IPR037294">
    <property type="entry name" value="ABC_BtuC-like"/>
</dbReference>
<evidence type="ECO:0000313" key="10">
    <source>
        <dbReference type="Proteomes" id="UP000544872"/>
    </source>
</evidence>
<dbReference type="RefSeq" id="WP_184263484.1">
    <property type="nucleotide sequence ID" value="NZ_JACIIX010000007.1"/>
</dbReference>
<evidence type="ECO:0000256" key="4">
    <source>
        <dbReference type="ARBA" id="ARBA00022475"/>
    </source>
</evidence>
<reference evidence="9 10" key="1">
    <citation type="submission" date="2020-08" db="EMBL/GenBank/DDBJ databases">
        <title>Genomic Encyclopedia of Type Strains, Phase IV (KMG-IV): sequencing the most valuable type-strain genomes for metagenomic binning, comparative biology and taxonomic classification.</title>
        <authorList>
            <person name="Goeker M."/>
        </authorList>
    </citation>
    <scope>NUCLEOTIDE SEQUENCE [LARGE SCALE GENOMIC DNA]</scope>
    <source>
        <strain evidence="9 10">DSM 11590</strain>
    </source>
</reference>
<dbReference type="Pfam" id="PF01032">
    <property type="entry name" value="FecCD"/>
    <property type="match status" value="1"/>
</dbReference>
<keyword evidence="7 8" id="KW-0472">Membrane</keyword>